<dbReference type="InterPro" id="IPR043429">
    <property type="entry name" value="ArtM/GltK/GlnP/TcyL/YhdX-like"/>
</dbReference>
<evidence type="ECO:0000256" key="9">
    <source>
        <dbReference type="SAM" id="MobiDB-lite"/>
    </source>
</evidence>
<feature type="transmembrane region" description="Helical" evidence="8">
    <location>
        <begin position="245"/>
        <end position="263"/>
    </location>
</feature>
<gene>
    <name evidence="11" type="ORF">HF577_23115</name>
</gene>
<dbReference type="SUPFAM" id="SSF161098">
    <property type="entry name" value="MetI-like"/>
    <property type="match status" value="1"/>
</dbReference>
<comment type="subcellular location">
    <subcellularLocation>
        <location evidence="1 8">Cell membrane</location>
        <topology evidence="1 8">Multi-pass membrane protein</topology>
    </subcellularLocation>
</comment>
<feature type="transmembrane region" description="Helical" evidence="8">
    <location>
        <begin position="269"/>
        <end position="294"/>
    </location>
</feature>
<evidence type="ECO:0000256" key="6">
    <source>
        <dbReference type="ARBA" id="ARBA00022989"/>
    </source>
</evidence>
<dbReference type="Pfam" id="PF00528">
    <property type="entry name" value="BPD_transp_1"/>
    <property type="match status" value="1"/>
</dbReference>
<feature type="domain" description="ABC transmembrane type-1" evidence="10">
    <location>
        <begin position="85"/>
        <end position="291"/>
    </location>
</feature>
<evidence type="ECO:0000256" key="1">
    <source>
        <dbReference type="ARBA" id="ARBA00004651"/>
    </source>
</evidence>
<reference evidence="11 12" key="1">
    <citation type="submission" date="2020-04" db="EMBL/GenBank/DDBJ databases">
        <authorList>
            <person name="Klaysubun C."/>
            <person name="Duangmal K."/>
            <person name="Lipun K."/>
        </authorList>
    </citation>
    <scope>NUCLEOTIDE SEQUENCE [LARGE SCALE GENOMIC DNA]</scope>
    <source>
        <strain evidence="11 12">JCM 11839</strain>
    </source>
</reference>
<name>A0ABX1RJG4_9PSEU</name>
<feature type="region of interest" description="Disordered" evidence="9">
    <location>
        <begin position="300"/>
        <end position="323"/>
    </location>
</feature>
<evidence type="ECO:0000313" key="11">
    <source>
        <dbReference type="EMBL" id="NMH79971.1"/>
    </source>
</evidence>
<dbReference type="NCBIfam" id="TIGR01726">
    <property type="entry name" value="HEQRo_perm_3TM"/>
    <property type="match status" value="1"/>
</dbReference>
<evidence type="ECO:0000256" key="3">
    <source>
        <dbReference type="ARBA" id="ARBA00022475"/>
    </source>
</evidence>
<dbReference type="InterPro" id="IPR010065">
    <property type="entry name" value="AA_ABC_transptr_permease_3TM"/>
</dbReference>
<keyword evidence="3" id="KW-1003">Cell membrane</keyword>
<evidence type="ECO:0000256" key="8">
    <source>
        <dbReference type="RuleBase" id="RU363032"/>
    </source>
</evidence>
<dbReference type="PROSITE" id="PS50928">
    <property type="entry name" value="ABC_TM1"/>
    <property type="match status" value="1"/>
</dbReference>
<feature type="transmembrane region" description="Helical" evidence="8">
    <location>
        <begin position="44"/>
        <end position="62"/>
    </location>
</feature>
<dbReference type="PANTHER" id="PTHR30614:SF0">
    <property type="entry name" value="L-CYSTINE TRANSPORT SYSTEM PERMEASE PROTEIN TCYL"/>
    <property type="match status" value="1"/>
</dbReference>
<organism evidence="11 12">
    <name type="scientific">Pseudonocardia xinjiangensis</name>
    <dbReference type="NCBI Taxonomy" id="75289"/>
    <lineage>
        <taxon>Bacteria</taxon>
        <taxon>Bacillati</taxon>
        <taxon>Actinomycetota</taxon>
        <taxon>Actinomycetes</taxon>
        <taxon>Pseudonocardiales</taxon>
        <taxon>Pseudonocardiaceae</taxon>
        <taxon>Pseudonocardia</taxon>
    </lineage>
</organism>
<feature type="transmembrane region" description="Helical" evidence="8">
    <location>
        <begin position="123"/>
        <end position="148"/>
    </location>
</feature>
<comment type="caution">
    <text evidence="11">The sequence shown here is derived from an EMBL/GenBank/DDBJ whole genome shotgun (WGS) entry which is preliminary data.</text>
</comment>
<keyword evidence="7 8" id="KW-0472">Membrane</keyword>
<keyword evidence="4 8" id="KW-0812">Transmembrane</keyword>
<keyword evidence="6 8" id="KW-1133">Transmembrane helix</keyword>
<dbReference type="PANTHER" id="PTHR30614">
    <property type="entry name" value="MEMBRANE COMPONENT OF AMINO ACID ABC TRANSPORTER"/>
    <property type="match status" value="1"/>
</dbReference>
<proteinExistence type="inferred from homology"/>
<dbReference type="Proteomes" id="UP001296706">
    <property type="component" value="Unassembled WGS sequence"/>
</dbReference>
<evidence type="ECO:0000256" key="5">
    <source>
        <dbReference type="ARBA" id="ARBA00022970"/>
    </source>
</evidence>
<sequence length="323" mass="34629">MCRTARSPPQRSGADVAVTASPPLDTARRPPPIKAVPVRHPGRWLAVAVLAVLAAMLVNTILTNDGFRWPVVGEYLFSGPVLNGLRNTLVLTVLSMAIGIVGGIGLAVMRLSPNPVLSSVSAVYIWLFRGTPLIAQLLFWNFLAALYPRLALGIPFGPEFISFDTNQLINQFAACLLGLGLNEAAYMAEIVRGGLQSVDDGQTEAAGALGMSRSQTLRRIVLPQAMRVIIPPTGNETISMLKTTSLVVVIGYFELLTSVQRIYSTNFQTIPLLIVAAAWYLALTSLLSIGQGFVERHYGRGTSRGPTGSRLFSRAPEQGTATG</sequence>
<dbReference type="Gene3D" id="1.10.3720.10">
    <property type="entry name" value="MetI-like"/>
    <property type="match status" value="1"/>
</dbReference>
<dbReference type="InterPro" id="IPR035906">
    <property type="entry name" value="MetI-like_sf"/>
</dbReference>
<feature type="compositionally biased region" description="Low complexity" evidence="9">
    <location>
        <begin position="300"/>
        <end position="310"/>
    </location>
</feature>
<accession>A0ABX1RJG4</accession>
<keyword evidence="12" id="KW-1185">Reference proteome</keyword>
<comment type="similarity">
    <text evidence="8">Belongs to the binding-protein-dependent transport system permease family.</text>
</comment>
<evidence type="ECO:0000256" key="4">
    <source>
        <dbReference type="ARBA" id="ARBA00022692"/>
    </source>
</evidence>
<feature type="region of interest" description="Disordered" evidence="9">
    <location>
        <begin position="1"/>
        <end position="32"/>
    </location>
</feature>
<dbReference type="InterPro" id="IPR000515">
    <property type="entry name" value="MetI-like"/>
</dbReference>
<evidence type="ECO:0000313" key="12">
    <source>
        <dbReference type="Proteomes" id="UP001296706"/>
    </source>
</evidence>
<evidence type="ECO:0000259" key="10">
    <source>
        <dbReference type="PROSITE" id="PS50928"/>
    </source>
</evidence>
<protein>
    <submittedName>
        <fullName evidence="11">Amino acid ABC transporter permease</fullName>
    </submittedName>
</protein>
<feature type="transmembrane region" description="Helical" evidence="8">
    <location>
        <begin position="89"/>
        <end position="111"/>
    </location>
</feature>
<keyword evidence="5" id="KW-0029">Amino-acid transport</keyword>
<dbReference type="CDD" id="cd06261">
    <property type="entry name" value="TM_PBP2"/>
    <property type="match status" value="1"/>
</dbReference>
<keyword evidence="2 8" id="KW-0813">Transport</keyword>
<evidence type="ECO:0000256" key="7">
    <source>
        <dbReference type="ARBA" id="ARBA00023136"/>
    </source>
</evidence>
<dbReference type="EMBL" id="JAAXKY010000084">
    <property type="protein sequence ID" value="NMH79971.1"/>
    <property type="molecule type" value="Genomic_DNA"/>
</dbReference>
<evidence type="ECO:0000256" key="2">
    <source>
        <dbReference type="ARBA" id="ARBA00022448"/>
    </source>
</evidence>